<gene>
    <name evidence="1" type="ORF">G3M56_003145</name>
</gene>
<sequence length="147" mass="15996">MDDEHMVRQLTVSIFVIIMTFFVVMKGSVLGYCSCVETFFLGDCECAEEVAAHACCQDSSCGINTAADERPAPCDHCTDELAIDVSDFIAPASEGLTLAAPLELSDWNVIHLVPALAHLVNRPAYGPSPPPRIYRAPIFLRHSALLM</sequence>
<accession>A0A6B3LBG7</accession>
<organism evidence="1 2">
    <name type="scientific">Sulfuriroseicoccus oceanibius</name>
    <dbReference type="NCBI Taxonomy" id="2707525"/>
    <lineage>
        <taxon>Bacteria</taxon>
        <taxon>Pseudomonadati</taxon>
        <taxon>Verrucomicrobiota</taxon>
        <taxon>Verrucomicrobiia</taxon>
        <taxon>Verrucomicrobiales</taxon>
        <taxon>Verrucomicrobiaceae</taxon>
        <taxon>Sulfuriroseicoccus</taxon>
    </lineage>
</organism>
<dbReference type="AlphaFoldDB" id="A0A6B3LBG7"/>
<evidence type="ECO:0000313" key="2">
    <source>
        <dbReference type="Proteomes" id="UP000475117"/>
    </source>
</evidence>
<name>A0A6B3LBG7_9BACT</name>
<dbReference type="KEGG" id="soa:G3M56_003145"/>
<dbReference type="RefSeq" id="WP_235203562.1">
    <property type="nucleotide sequence ID" value="NZ_CP066776.1"/>
</dbReference>
<dbReference type="EMBL" id="CP066776">
    <property type="protein sequence ID" value="QQL45600.1"/>
    <property type="molecule type" value="Genomic_DNA"/>
</dbReference>
<reference evidence="1 2" key="1">
    <citation type="submission" date="2020-12" db="EMBL/GenBank/DDBJ databases">
        <title>Sulforoseuscoccus oceanibium gen. nov., sp. nov., a representative of the phylum Verrucomicrobia with special cytoplasmic membrane, and proposal of Sulforoseuscoccusaceae fam. nov.</title>
        <authorList>
            <person name="Xi F."/>
        </authorList>
    </citation>
    <scope>NUCLEOTIDE SEQUENCE [LARGE SCALE GENOMIC DNA]</scope>
    <source>
        <strain evidence="1 2">T37</strain>
    </source>
</reference>
<evidence type="ECO:0000313" key="1">
    <source>
        <dbReference type="EMBL" id="QQL45600.1"/>
    </source>
</evidence>
<proteinExistence type="predicted"/>
<keyword evidence="2" id="KW-1185">Reference proteome</keyword>
<dbReference type="Proteomes" id="UP000475117">
    <property type="component" value="Chromosome"/>
</dbReference>
<protein>
    <submittedName>
        <fullName evidence="1">Uncharacterized protein</fullName>
    </submittedName>
</protein>